<dbReference type="EMBL" id="JAPDHV010000002">
    <property type="protein sequence ID" value="MCW3160855.1"/>
    <property type="molecule type" value="Genomic_DNA"/>
</dbReference>
<keyword evidence="2" id="KW-1185">Reference proteome</keyword>
<comment type="caution">
    <text evidence="1">The sequence shown here is derived from an EMBL/GenBank/DDBJ whole genome shotgun (WGS) entry which is preliminary data.</text>
</comment>
<dbReference type="RefSeq" id="WP_264742800.1">
    <property type="nucleotide sequence ID" value="NZ_JAPDHV010000002.1"/>
</dbReference>
<evidence type="ECO:0000313" key="2">
    <source>
        <dbReference type="Proteomes" id="UP001163719"/>
    </source>
</evidence>
<evidence type="ECO:0000313" key="1">
    <source>
        <dbReference type="EMBL" id="MCW3160855.1"/>
    </source>
</evidence>
<accession>A0ABT3HMD4</accession>
<protein>
    <submittedName>
        <fullName evidence="1">Uncharacterized protein</fullName>
    </submittedName>
</protein>
<proteinExistence type="predicted"/>
<sequence>MEKLQKYCLGVLLVIIYGNISAQISNDAIENNGCKKICEVHHQIFNNDFQVFCSTEELAFQKLNQKSRAVDIIKKYFPRFQRNIGSDVQSLGFMYSQTRTVDLFLLNFERQNKTNNFSVSTYLKNKVSKVRNKDYLDLII</sequence>
<gene>
    <name evidence="1" type="ORF">OH806_06200</name>
</gene>
<organism evidence="1 2">
    <name type="scientific">Chryseobacterium oryctis</name>
    <dbReference type="NCBI Taxonomy" id="2952618"/>
    <lineage>
        <taxon>Bacteria</taxon>
        <taxon>Pseudomonadati</taxon>
        <taxon>Bacteroidota</taxon>
        <taxon>Flavobacteriia</taxon>
        <taxon>Flavobacteriales</taxon>
        <taxon>Weeksellaceae</taxon>
        <taxon>Chryseobacterium group</taxon>
        <taxon>Chryseobacterium</taxon>
    </lineage>
</organism>
<reference evidence="1" key="1">
    <citation type="submission" date="2022-10" db="EMBL/GenBank/DDBJ databases">
        <title>Chryseobacterium babae sp. nov. isolated from the gut of the beetle Oryctes rhinoceros, and Chryseobacterium kimseyorum sp. nov., isolated from a stick insect rearing cage.</title>
        <authorList>
            <person name="Shelomi M."/>
            <person name="Han C.-J."/>
            <person name="Chen W.-M."/>
            <person name="Chen H.-K."/>
            <person name="Liaw S.-J."/>
            <person name="Muhle E."/>
            <person name="Clermont D."/>
        </authorList>
    </citation>
    <scope>NUCLEOTIDE SEQUENCE</scope>
    <source>
        <strain evidence="1">WLa1L2M3</strain>
    </source>
</reference>
<dbReference type="Proteomes" id="UP001163719">
    <property type="component" value="Unassembled WGS sequence"/>
</dbReference>
<name>A0ABT3HMD4_9FLAO</name>